<evidence type="ECO:0000313" key="3">
    <source>
        <dbReference type="Proteomes" id="UP001378188"/>
    </source>
</evidence>
<proteinExistence type="predicted"/>
<gene>
    <name evidence="2" type="ORF">V3328_02710</name>
</gene>
<protein>
    <submittedName>
        <fullName evidence="2">DUF6522 family protein</fullName>
    </submittedName>
</protein>
<keyword evidence="3" id="KW-1185">Reference proteome</keyword>
<evidence type="ECO:0000313" key="2">
    <source>
        <dbReference type="EMBL" id="MEJ8570366.1"/>
    </source>
</evidence>
<dbReference type="Proteomes" id="UP001378188">
    <property type="component" value="Unassembled WGS sequence"/>
</dbReference>
<reference evidence="2 3" key="1">
    <citation type="submission" date="2024-02" db="EMBL/GenBank/DDBJ databases">
        <title>Genome analysis and characterization of Microbaculum marinisediminis sp. nov., isolated from marine sediment.</title>
        <authorList>
            <person name="Du Z.-J."/>
            <person name="Ye Y.-Q."/>
            <person name="Zhang Z.-R."/>
            <person name="Yuan S.-M."/>
            <person name="Zhang X.-Y."/>
        </authorList>
    </citation>
    <scope>NUCLEOTIDE SEQUENCE [LARGE SCALE GENOMIC DNA]</scope>
    <source>
        <strain evidence="2 3">SDUM1044001</strain>
    </source>
</reference>
<dbReference type="InterPro" id="IPR045389">
    <property type="entry name" value="DUF6522"/>
</dbReference>
<accession>A0AAW9RSA4</accession>
<sequence length="162" mass="17904">MERSDLKVSPSQLSDVASPEAGDPEWDCVAEASWESFPASDPPAWIGRGRDIPSSPPGDGLSATHEAKRIDIEEDGFVVGSALLAELFDLKDSEVRRLMHEGQITSICEKGLDQHRDQFRLTLFHRNRRARISVHASGRILDRSVINFGETPVRQTSRPATG</sequence>
<dbReference type="RefSeq" id="WP_340328097.1">
    <property type="nucleotide sequence ID" value="NZ_JAZHOF010000001.1"/>
</dbReference>
<name>A0AAW9RSA4_9HYPH</name>
<feature type="region of interest" description="Disordered" evidence="1">
    <location>
        <begin position="1"/>
        <end position="25"/>
    </location>
</feature>
<evidence type="ECO:0000256" key="1">
    <source>
        <dbReference type="SAM" id="MobiDB-lite"/>
    </source>
</evidence>
<dbReference type="Pfam" id="PF20132">
    <property type="entry name" value="DUF6522"/>
    <property type="match status" value="1"/>
</dbReference>
<dbReference type="EMBL" id="JAZHOF010000001">
    <property type="protein sequence ID" value="MEJ8570366.1"/>
    <property type="molecule type" value="Genomic_DNA"/>
</dbReference>
<dbReference type="AlphaFoldDB" id="A0AAW9RSA4"/>
<organism evidence="2 3">
    <name type="scientific">Microbaculum marinum</name>
    <dbReference type="NCBI Taxonomy" id="1764581"/>
    <lineage>
        <taxon>Bacteria</taxon>
        <taxon>Pseudomonadati</taxon>
        <taxon>Pseudomonadota</taxon>
        <taxon>Alphaproteobacteria</taxon>
        <taxon>Hyphomicrobiales</taxon>
        <taxon>Tepidamorphaceae</taxon>
        <taxon>Microbaculum</taxon>
    </lineage>
</organism>
<comment type="caution">
    <text evidence="2">The sequence shown here is derived from an EMBL/GenBank/DDBJ whole genome shotgun (WGS) entry which is preliminary data.</text>
</comment>